<protein>
    <submittedName>
        <fullName evidence="1">Uncharacterized protein</fullName>
    </submittedName>
</protein>
<dbReference type="Proteomes" id="UP000824533">
    <property type="component" value="Linkage Group LG11"/>
</dbReference>
<gene>
    <name evidence="1" type="ORF">K1T71_006616</name>
</gene>
<evidence type="ECO:0000313" key="2">
    <source>
        <dbReference type="Proteomes" id="UP000824533"/>
    </source>
</evidence>
<accession>A0ACC1D1D4</accession>
<sequence>MLTVVNHSYKIWPAGYAGNSSPIPDLTPRSRPWYAPWSGAPPDGTPSPPSASKLYFFIYLNIQTRDPNMSYWSLKRFGQANWQRGTSLQYGPYPAGLSSASHPSPAYQARAFQDGERHPRNTLPETSLQHSDGSHDLFTFGQTSFGNFRPIRKRKRKRTIFTTEQVEALEKIFSKKPYISRDDRQFIVNQLNLSDKSVKIWFQNRRLKDKRQENEANDDALEETGGIDTDSLDYVESEIRKNTDEFGYVTLDDRMMGDLVSIIDNCLTKSNDIEVSSSPDTVESGSSIIYEPISPASSECSEKQTNKFDWEAVEPTQSLQTLLDIQSLIQV</sequence>
<reference evidence="1 2" key="1">
    <citation type="journal article" date="2021" name="Front. Genet.">
        <title>Chromosome-Level Genome Assembly Reveals Significant Gene Expansion in the Toll and IMD Signaling Pathways of Dendrolimus kikuchii.</title>
        <authorList>
            <person name="Zhou J."/>
            <person name="Wu P."/>
            <person name="Xiong Z."/>
            <person name="Liu N."/>
            <person name="Zhao N."/>
            <person name="Ji M."/>
            <person name="Qiu Y."/>
            <person name="Yang B."/>
        </authorList>
    </citation>
    <scope>NUCLEOTIDE SEQUENCE [LARGE SCALE GENOMIC DNA]</scope>
    <source>
        <strain evidence="1">Ann1</strain>
    </source>
</reference>
<dbReference type="EMBL" id="CM034397">
    <property type="protein sequence ID" value="KAJ0177743.1"/>
    <property type="molecule type" value="Genomic_DNA"/>
</dbReference>
<proteinExistence type="predicted"/>
<comment type="caution">
    <text evidence="1">The sequence shown here is derived from an EMBL/GenBank/DDBJ whole genome shotgun (WGS) entry which is preliminary data.</text>
</comment>
<name>A0ACC1D1D4_9NEOP</name>
<organism evidence="1 2">
    <name type="scientific">Dendrolimus kikuchii</name>
    <dbReference type="NCBI Taxonomy" id="765133"/>
    <lineage>
        <taxon>Eukaryota</taxon>
        <taxon>Metazoa</taxon>
        <taxon>Ecdysozoa</taxon>
        <taxon>Arthropoda</taxon>
        <taxon>Hexapoda</taxon>
        <taxon>Insecta</taxon>
        <taxon>Pterygota</taxon>
        <taxon>Neoptera</taxon>
        <taxon>Endopterygota</taxon>
        <taxon>Lepidoptera</taxon>
        <taxon>Glossata</taxon>
        <taxon>Ditrysia</taxon>
        <taxon>Bombycoidea</taxon>
        <taxon>Lasiocampidae</taxon>
        <taxon>Dendrolimus</taxon>
    </lineage>
</organism>
<keyword evidence="2" id="KW-1185">Reference proteome</keyword>
<evidence type="ECO:0000313" key="1">
    <source>
        <dbReference type="EMBL" id="KAJ0177743.1"/>
    </source>
</evidence>